<dbReference type="AlphaFoldDB" id="A0A239CNZ5"/>
<protein>
    <submittedName>
        <fullName evidence="1">Uncharacterized protein</fullName>
    </submittedName>
</protein>
<organism evidence="1 2">
    <name type="scientific">Anaerovirgula multivorans</name>
    <dbReference type="NCBI Taxonomy" id="312168"/>
    <lineage>
        <taxon>Bacteria</taxon>
        <taxon>Bacillati</taxon>
        <taxon>Bacillota</taxon>
        <taxon>Clostridia</taxon>
        <taxon>Peptostreptococcales</taxon>
        <taxon>Natronincolaceae</taxon>
        <taxon>Anaerovirgula</taxon>
    </lineage>
</organism>
<dbReference type="EMBL" id="FZOJ01000006">
    <property type="protein sequence ID" value="SNS21458.1"/>
    <property type="molecule type" value="Genomic_DNA"/>
</dbReference>
<evidence type="ECO:0000313" key="1">
    <source>
        <dbReference type="EMBL" id="SNS21458.1"/>
    </source>
</evidence>
<keyword evidence="2" id="KW-1185">Reference proteome</keyword>
<name>A0A239CNZ5_9FIRM</name>
<gene>
    <name evidence="1" type="ORF">SAMN05446037_100657</name>
</gene>
<sequence>MSKNQKYGLKEAGKFIFFFNDDDKVVLNTVKNQI</sequence>
<accession>A0A239CNZ5</accession>
<dbReference type="Proteomes" id="UP000198304">
    <property type="component" value="Unassembled WGS sequence"/>
</dbReference>
<evidence type="ECO:0000313" key="2">
    <source>
        <dbReference type="Proteomes" id="UP000198304"/>
    </source>
</evidence>
<proteinExistence type="predicted"/>
<reference evidence="1 2" key="1">
    <citation type="submission" date="2017-06" db="EMBL/GenBank/DDBJ databases">
        <authorList>
            <person name="Kim H.J."/>
            <person name="Triplett B.A."/>
        </authorList>
    </citation>
    <scope>NUCLEOTIDE SEQUENCE [LARGE SCALE GENOMIC DNA]</scope>
    <source>
        <strain evidence="1 2">SCA</strain>
    </source>
</reference>